<proteinExistence type="predicted"/>
<evidence type="ECO:0000256" key="1">
    <source>
        <dbReference type="SAM" id="MobiDB-lite"/>
    </source>
</evidence>
<organism evidence="2 3">
    <name type="scientific">Mycena sanguinolenta</name>
    <dbReference type="NCBI Taxonomy" id="230812"/>
    <lineage>
        <taxon>Eukaryota</taxon>
        <taxon>Fungi</taxon>
        <taxon>Dikarya</taxon>
        <taxon>Basidiomycota</taxon>
        <taxon>Agaricomycotina</taxon>
        <taxon>Agaricomycetes</taxon>
        <taxon>Agaricomycetidae</taxon>
        <taxon>Agaricales</taxon>
        <taxon>Marasmiineae</taxon>
        <taxon>Mycenaceae</taxon>
        <taxon>Mycena</taxon>
    </lineage>
</organism>
<keyword evidence="3" id="KW-1185">Reference proteome</keyword>
<reference evidence="2" key="1">
    <citation type="submission" date="2020-05" db="EMBL/GenBank/DDBJ databases">
        <title>Mycena genomes resolve the evolution of fungal bioluminescence.</title>
        <authorList>
            <person name="Tsai I.J."/>
        </authorList>
    </citation>
    <scope>NUCLEOTIDE SEQUENCE</scope>
    <source>
        <strain evidence="2">160909Yilan</strain>
    </source>
</reference>
<dbReference type="Proteomes" id="UP000623467">
    <property type="component" value="Unassembled WGS sequence"/>
</dbReference>
<protein>
    <submittedName>
        <fullName evidence="2">Uncharacterized protein</fullName>
    </submittedName>
</protein>
<sequence>MSLLSLSNAAGPSSATLEALSDYCASSDSPSPKSFSYSDSKSSLISESVDRSQSNTVPQLPDIIMQSDRFQSSSVQEKMLSALRSSTGSGFTRSETSTRRSSRRNREVSTQAIYEGLPASPSDCFFNDASVLENSTPTHLGLGIFVRSSSTSDLRLLSPLASHSTSPTLSNDASVDRPMPRLLLSPRQSSLPTPSRTAPPKRRQSKARVSASQYANLGLGLPSEVSTTGTRFGSNFSLSSISRVFSIVPSASYAQTLFNGLPKLTRCSPFDPDSASTLNMGPFARLRSGAANFMRERVRQVSSMRVGGAGTALFRAEFAVRMLRMARDEGLRPVARFLGRK</sequence>
<accession>A0A8H6YLT4</accession>
<gene>
    <name evidence="2" type="ORF">MSAN_01128400</name>
</gene>
<comment type="caution">
    <text evidence="2">The sequence shown here is derived from an EMBL/GenBank/DDBJ whole genome shotgun (WGS) entry which is preliminary data.</text>
</comment>
<dbReference type="EMBL" id="JACAZH010000008">
    <property type="protein sequence ID" value="KAF7360982.1"/>
    <property type="molecule type" value="Genomic_DNA"/>
</dbReference>
<feature type="region of interest" description="Disordered" evidence="1">
    <location>
        <begin position="82"/>
        <end position="108"/>
    </location>
</feature>
<feature type="region of interest" description="Disordered" evidence="1">
    <location>
        <begin position="183"/>
        <end position="211"/>
    </location>
</feature>
<dbReference type="AlphaFoldDB" id="A0A8H6YLT4"/>
<dbReference type="OrthoDB" id="3013699at2759"/>
<evidence type="ECO:0000313" key="2">
    <source>
        <dbReference type="EMBL" id="KAF7360982.1"/>
    </source>
</evidence>
<name>A0A8H6YLT4_9AGAR</name>
<evidence type="ECO:0000313" key="3">
    <source>
        <dbReference type="Proteomes" id="UP000623467"/>
    </source>
</evidence>
<feature type="compositionally biased region" description="Low complexity" evidence="1">
    <location>
        <begin position="84"/>
        <end position="95"/>
    </location>
</feature>
<feature type="compositionally biased region" description="Low complexity" evidence="1">
    <location>
        <begin position="183"/>
        <end position="196"/>
    </location>
</feature>